<organism evidence="1 2">
    <name type="scientific">Candidatus Thermofonsia Clade 3 bacterium</name>
    <dbReference type="NCBI Taxonomy" id="2364212"/>
    <lineage>
        <taxon>Bacteria</taxon>
        <taxon>Bacillati</taxon>
        <taxon>Chloroflexota</taxon>
        <taxon>Candidatus Thermofontia</taxon>
        <taxon>Candidatus Thermofonsia Clade 3</taxon>
    </lineage>
</organism>
<sequence>SLSSFSGMEVQVAVAKVEKYAVGESGDTVEVIERPRGGISVVLVDGQRSGQSAKAVSNLVARKAIALLAEGVRDGAAARAAHDYLRTQRRGQVSAELIILSADFE</sequence>
<evidence type="ECO:0000313" key="1">
    <source>
        <dbReference type="EMBL" id="PJF45316.1"/>
    </source>
</evidence>
<protein>
    <recommendedName>
        <fullName evidence="3">Stage II sporulation protein E</fullName>
    </recommendedName>
</protein>
<evidence type="ECO:0008006" key="3">
    <source>
        <dbReference type="Google" id="ProtNLM"/>
    </source>
</evidence>
<dbReference type="InterPro" id="IPR039248">
    <property type="entry name" value="Ptase_RsbX"/>
</dbReference>
<accession>A0A2M8Q6A4</accession>
<feature type="non-terminal residue" evidence="1">
    <location>
        <position position="1"/>
    </location>
</feature>
<evidence type="ECO:0000313" key="2">
    <source>
        <dbReference type="Proteomes" id="UP000230790"/>
    </source>
</evidence>
<dbReference type="PANTHER" id="PTHR35801">
    <property type="entry name" value="PHOSPHOSERINE PHOSPHATASE RSBX"/>
    <property type="match status" value="1"/>
</dbReference>
<reference evidence="1 2" key="1">
    <citation type="submission" date="2017-11" db="EMBL/GenBank/DDBJ databases">
        <title>Evolution of Phototrophy in the Chloroflexi Phylum Driven by Horizontal Gene Transfer.</title>
        <authorList>
            <person name="Ward L.M."/>
            <person name="Hemp J."/>
            <person name="Shih P.M."/>
            <person name="Mcglynn S.E."/>
            <person name="Fischer W."/>
        </authorList>
    </citation>
    <scope>NUCLEOTIDE SEQUENCE [LARGE SCALE GENOMIC DNA]</scope>
    <source>
        <strain evidence="1">JP3_7</strain>
    </source>
</reference>
<dbReference type="AlphaFoldDB" id="A0A2M8Q6A4"/>
<dbReference type="InterPro" id="IPR036457">
    <property type="entry name" value="PPM-type-like_dom_sf"/>
</dbReference>
<dbReference type="Proteomes" id="UP000230790">
    <property type="component" value="Unassembled WGS sequence"/>
</dbReference>
<dbReference type="EMBL" id="PGTN01001217">
    <property type="protein sequence ID" value="PJF45316.1"/>
    <property type="molecule type" value="Genomic_DNA"/>
</dbReference>
<dbReference type="Gene3D" id="3.60.40.10">
    <property type="entry name" value="PPM-type phosphatase domain"/>
    <property type="match status" value="1"/>
</dbReference>
<proteinExistence type="predicted"/>
<comment type="caution">
    <text evidence="1">The sequence shown here is derived from an EMBL/GenBank/DDBJ whole genome shotgun (WGS) entry which is preliminary data.</text>
</comment>
<dbReference type="PANTHER" id="PTHR35801:SF1">
    <property type="entry name" value="PHOSPHOSERINE PHOSPHATASE RSBX"/>
    <property type="match status" value="1"/>
</dbReference>
<feature type="non-terminal residue" evidence="1">
    <location>
        <position position="105"/>
    </location>
</feature>
<name>A0A2M8Q6A4_9CHLR</name>
<gene>
    <name evidence="1" type="ORF">CUN48_19505</name>
</gene>